<dbReference type="Proteomes" id="UP000295097">
    <property type="component" value="Unassembled WGS sequence"/>
</dbReference>
<proteinExistence type="predicted"/>
<dbReference type="RefSeq" id="WP_132307292.1">
    <property type="nucleotide sequence ID" value="NZ_SMAR01000001.1"/>
</dbReference>
<dbReference type="OrthoDB" id="7950435at2"/>
<gene>
    <name evidence="1" type="ORF">EDC90_100137</name>
</gene>
<evidence type="ECO:0000313" key="2">
    <source>
        <dbReference type="Proteomes" id="UP000295097"/>
    </source>
</evidence>
<dbReference type="EMBL" id="SMAR01000001">
    <property type="protein sequence ID" value="TCT44900.1"/>
    <property type="molecule type" value="Genomic_DNA"/>
</dbReference>
<comment type="caution">
    <text evidence="1">The sequence shown here is derived from an EMBL/GenBank/DDBJ whole genome shotgun (WGS) entry which is preliminary data.</text>
</comment>
<dbReference type="Pfam" id="PF06348">
    <property type="entry name" value="DUF1059"/>
    <property type="match status" value="1"/>
</dbReference>
<protein>
    <submittedName>
        <fullName evidence="1">Putative small metal-binding protein</fullName>
    </submittedName>
</protein>
<dbReference type="AlphaFoldDB" id="A0A4R3NY87"/>
<reference evidence="1 2" key="1">
    <citation type="submission" date="2019-03" db="EMBL/GenBank/DDBJ databases">
        <title>Freshwater and sediment microbial communities from various areas in North America, analyzing microbe dynamics in response to fracking.</title>
        <authorList>
            <person name="Lamendella R."/>
        </authorList>
    </citation>
    <scope>NUCLEOTIDE SEQUENCE [LARGE SCALE GENOMIC DNA]</scope>
    <source>
        <strain evidence="1 2">175.2</strain>
    </source>
</reference>
<accession>A0A4R3NY87</accession>
<name>A0A4R3NY87_9HYPH</name>
<organism evidence="1 2">
    <name type="scientific">Martelella mediterranea</name>
    <dbReference type="NCBI Taxonomy" id="293089"/>
    <lineage>
        <taxon>Bacteria</taxon>
        <taxon>Pseudomonadati</taxon>
        <taxon>Pseudomonadota</taxon>
        <taxon>Alphaproteobacteria</taxon>
        <taxon>Hyphomicrobiales</taxon>
        <taxon>Aurantimonadaceae</taxon>
        <taxon>Martelella</taxon>
    </lineage>
</organism>
<dbReference type="InterPro" id="IPR009409">
    <property type="entry name" value="DUF1059"/>
</dbReference>
<sequence>MKRFECGSLVPGCPWHTSADEEAEVVRRAVEHMRTTHGETFIRENMVKNIKERIKDEEPVN</sequence>
<evidence type="ECO:0000313" key="1">
    <source>
        <dbReference type="EMBL" id="TCT44900.1"/>
    </source>
</evidence>
<keyword evidence="2" id="KW-1185">Reference proteome</keyword>